<feature type="compositionally biased region" description="Polar residues" evidence="1">
    <location>
        <begin position="87"/>
        <end position="101"/>
    </location>
</feature>
<gene>
    <name evidence="2" type="ORF">RRG08_043188</name>
</gene>
<comment type="caution">
    <text evidence="2">The sequence shown here is derived from an EMBL/GenBank/DDBJ whole genome shotgun (WGS) entry which is preliminary data.</text>
</comment>
<evidence type="ECO:0000256" key="1">
    <source>
        <dbReference type="SAM" id="MobiDB-lite"/>
    </source>
</evidence>
<keyword evidence="3" id="KW-1185">Reference proteome</keyword>
<accession>A0AAE1DGS8</accession>
<evidence type="ECO:0000313" key="2">
    <source>
        <dbReference type="EMBL" id="KAK3770026.1"/>
    </source>
</evidence>
<protein>
    <submittedName>
        <fullName evidence="2">Uncharacterized protein</fullName>
    </submittedName>
</protein>
<feature type="region of interest" description="Disordered" evidence="1">
    <location>
        <begin position="52"/>
        <end position="101"/>
    </location>
</feature>
<proteinExistence type="predicted"/>
<reference evidence="2" key="1">
    <citation type="journal article" date="2023" name="G3 (Bethesda)">
        <title>A reference genome for the long-term kleptoplast-retaining sea slug Elysia crispata morphotype clarki.</title>
        <authorList>
            <person name="Eastman K.E."/>
            <person name="Pendleton A.L."/>
            <person name="Shaikh M.A."/>
            <person name="Suttiyut T."/>
            <person name="Ogas R."/>
            <person name="Tomko P."/>
            <person name="Gavelis G."/>
            <person name="Widhalm J.R."/>
            <person name="Wisecaver J.H."/>
        </authorList>
    </citation>
    <scope>NUCLEOTIDE SEQUENCE</scope>
    <source>
        <strain evidence="2">ECLA1</strain>
    </source>
</reference>
<dbReference type="EMBL" id="JAWDGP010003869">
    <property type="protein sequence ID" value="KAK3770026.1"/>
    <property type="molecule type" value="Genomic_DNA"/>
</dbReference>
<organism evidence="2 3">
    <name type="scientific">Elysia crispata</name>
    <name type="common">lettuce slug</name>
    <dbReference type="NCBI Taxonomy" id="231223"/>
    <lineage>
        <taxon>Eukaryota</taxon>
        <taxon>Metazoa</taxon>
        <taxon>Spiralia</taxon>
        <taxon>Lophotrochozoa</taxon>
        <taxon>Mollusca</taxon>
        <taxon>Gastropoda</taxon>
        <taxon>Heterobranchia</taxon>
        <taxon>Euthyneura</taxon>
        <taxon>Panpulmonata</taxon>
        <taxon>Sacoglossa</taxon>
        <taxon>Placobranchoidea</taxon>
        <taxon>Plakobranchidae</taxon>
        <taxon>Elysia</taxon>
    </lineage>
</organism>
<sequence length="101" mass="10984">MALVPHLTTGSVKLRIPYHQPCLCPSSFSVNPSDYRPMALFDTTLERREQTDINCPPCGREDRVSWSTRQGDKVSASVTPAGPGNPRGTNKVETVPSALTS</sequence>
<evidence type="ECO:0000313" key="3">
    <source>
        <dbReference type="Proteomes" id="UP001283361"/>
    </source>
</evidence>
<dbReference type="Proteomes" id="UP001283361">
    <property type="component" value="Unassembled WGS sequence"/>
</dbReference>
<dbReference type="AlphaFoldDB" id="A0AAE1DGS8"/>
<name>A0AAE1DGS8_9GAST</name>